<proteinExistence type="predicted"/>
<feature type="coiled-coil region" evidence="1">
    <location>
        <begin position="168"/>
        <end position="195"/>
    </location>
</feature>
<feature type="compositionally biased region" description="Low complexity" evidence="2">
    <location>
        <begin position="110"/>
        <end position="124"/>
    </location>
</feature>
<dbReference type="Proteomes" id="UP000315496">
    <property type="component" value="Chromosome 3"/>
</dbReference>
<evidence type="ECO:0000256" key="2">
    <source>
        <dbReference type="SAM" id="MobiDB-lite"/>
    </source>
</evidence>
<reference evidence="3 4" key="1">
    <citation type="submission" date="2019-05" db="EMBL/GenBank/DDBJ databases">
        <title>The compact genome of Giardia muris reveals important steps in the evolution of intestinal protozoan parasites.</title>
        <authorList>
            <person name="Xu F."/>
            <person name="Jimenez-Gonzalez A."/>
            <person name="Einarsson E."/>
            <person name="Astvaldsson A."/>
            <person name="Peirasmaki D."/>
            <person name="Eckmann L."/>
            <person name="Andersson J.O."/>
            <person name="Svard S.G."/>
            <person name="Jerlstrom-Hultqvist J."/>
        </authorList>
    </citation>
    <scope>NUCLEOTIDE SEQUENCE [LARGE SCALE GENOMIC DNA]</scope>
    <source>
        <strain evidence="3 4">Roberts-Thomson</strain>
    </source>
</reference>
<feature type="compositionally biased region" description="Low complexity" evidence="2">
    <location>
        <begin position="41"/>
        <end position="53"/>
    </location>
</feature>
<dbReference type="VEuPathDB" id="GiardiaDB:GMRT_10118"/>
<evidence type="ECO:0000313" key="3">
    <source>
        <dbReference type="EMBL" id="TNJ27768.1"/>
    </source>
</evidence>
<protein>
    <submittedName>
        <fullName evidence="3">Uncharacterized protein</fullName>
    </submittedName>
</protein>
<feature type="compositionally biased region" description="Polar residues" evidence="2">
    <location>
        <begin position="7"/>
        <end position="31"/>
    </location>
</feature>
<evidence type="ECO:0000256" key="1">
    <source>
        <dbReference type="SAM" id="Coils"/>
    </source>
</evidence>
<accession>A0A4Z1SW31</accession>
<organism evidence="3 4">
    <name type="scientific">Giardia muris</name>
    <dbReference type="NCBI Taxonomy" id="5742"/>
    <lineage>
        <taxon>Eukaryota</taxon>
        <taxon>Metamonada</taxon>
        <taxon>Diplomonadida</taxon>
        <taxon>Hexamitidae</taxon>
        <taxon>Giardiinae</taxon>
        <taxon>Giardia</taxon>
    </lineage>
</organism>
<gene>
    <name evidence="3" type="ORF">GMRT_10118</name>
</gene>
<dbReference type="AlphaFoldDB" id="A0A4Z1SW31"/>
<comment type="caution">
    <text evidence="3">The sequence shown here is derived from an EMBL/GenBank/DDBJ whole genome shotgun (WGS) entry which is preliminary data.</text>
</comment>
<feature type="compositionally biased region" description="Polar residues" evidence="2">
    <location>
        <begin position="76"/>
        <end position="88"/>
    </location>
</feature>
<evidence type="ECO:0000313" key="4">
    <source>
        <dbReference type="Proteomes" id="UP000315496"/>
    </source>
</evidence>
<name>A0A4Z1SW31_GIAMU</name>
<sequence>MSGQGGFTQNPSQTFGFGLSNQPKPPSQAQGNPFGGFAQNTQPQTTAPPTSTGTGMGTGTASGPNPPSVGFPFAPPSTTTNICASGQPANTTQAAHNAFTASVVPSFGGTAPTQPQQPSLTQTTAPEPQVPAIELKTDQATKVLSFLENSYNTLCAHRDLFSQQVSLVTQQEEGIARAQHEFEALQARIDVIQQQQRGAGEALAALYDIQCGVFEHLKQLEAGNSSYPCPLTQALTQIENRLIDFERSMSSSSYISTEAAEVYQGIVQQVRLLGILEAHLGKRGPRF</sequence>
<feature type="region of interest" description="Disordered" evidence="2">
    <location>
        <begin position="105"/>
        <end position="124"/>
    </location>
</feature>
<dbReference type="EMBL" id="VDLU01000003">
    <property type="protein sequence ID" value="TNJ27768.1"/>
    <property type="molecule type" value="Genomic_DNA"/>
</dbReference>
<keyword evidence="1" id="KW-0175">Coiled coil</keyword>
<feature type="region of interest" description="Disordered" evidence="2">
    <location>
        <begin position="1"/>
        <end position="88"/>
    </location>
</feature>
<feature type="compositionally biased region" description="Pro residues" evidence="2">
    <location>
        <begin position="64"/>
        <end position="75"/>
    </location>
</feature>
<keyword evidence="4" id="KW-1185">Reference proteome</keyword>